<proteinExistence type="predicted"/>
<keyword evidence="4" id="KW-1185">Reference proteome</keyword>
<dbReference type="OrthoDB" id="6775489at2759"/>
<feature type="chain" id="PRO_5023039914" evidence="2">
    <location>
        <begin position="21"/>
        <end position="167"/>
    </location>
</feature>
<evidence type="ECO:0000256" key="2">
    <source>
        <dbReference type="SAM" id="SignalP"/>
    </source>
</evidence>
<protein>
    <submittedName>
        <fullName evidence="3">Uncharacterized protein</fullName>
    </submittedName>
</protein>
<organism evidence="3 4">
    <name type="scientific">Cinara cedri</name>
    <dbReference type="NCBI Taxonomy" id="506608"/>
    <lineage>
        <taxon>Eukaryota</taxon>
        <taxon>Metazoa</taxon>
        <taxon>Ecdysozoa</taxon>
        <taxon>Arthropoda</taxon>
        <taxon>Hexapoda</taxon>
        <taxon>Insecta</taxon>
        <taxon>Pterygota</taxon>
        <taxon>Neoptera</taxon>
        <taxon>Paraneoptera</taxon>
        <taxon>Hemiptera</taxon>
        <taxon>Sternorrhyncha</taxon>
        <taxon>Aphidomorpha</taxon>
        <taxon>Aphidoidea</taxon>
        <taxon>Aphididae</taxon>
        <taxon>Lachninae</taxon>
        <taxon>Cinara</taxon>
    </lineage>
</organism>
<evidence type="ECO:0000313" key="3">
    <source>
        <dbReference type="EMBL" id="VVC41860.1"/>
    </source>
</evidence>
<evidence type="ECO:0000256" key="1">
    <source>
        <dbReference type="SAM" id="Phobius"/>
    </source>
</evidence>
<dbReference type="EMBL" id="CABPRJ010001929">
    <property type="protein sequence ID" value="VVC41860.1"/>
    <property type="molecule type" value="Genomic_DNA"/>
</dbReference>
<feature type="signal peptide" evidence="2">
    <location>
        <begin position="1"/>
        <end position="20"/>
    </location>
</feature>
<feature type="transmembrane region" description="Helical" evidence="1">
    <location>
        <begin position="59"/>
        <end position="85"/>
    </location>
</feature>
<evidence type="ECO:0000313" key="4">
    <source>
        <dbReference type="Proteomes" id="UP000325440"/>
    </source>
</evidence>
<keyword evidence="1" id="KW-0472">Membrane</keyword>
<dbReference type="Proteomes" id="UP000325440">
    <property type="component" value="Unassembled WGS sequence"/>
</dbReference>
<keyword evidence="1" id="KW-0812">Transmembrane</keyword>
<sequence>MKFYAVVGIAAVLAAHAVAAEETKESTPGTTAVATDKVTTGSKLNFGFDGNDRWSLMPISYGTALAAGGVVVAGIVVLLAIAAVVSPFFGYRLCQIFSTCDVPVSPAYAGDAYSQGYGSSQYPSYQKRSIEYVGPILQALNSAYEKYGHGAAPTPVGLNSMKKFNAQ</sequence>
<dbReference type="AlphaFoldDB" id="A0A5E4NHN9"/>
<name>A0A5E4NHN9_9HEMI</name>
<gene>
    <name evidence="3" type="ORF">CINCED_3A024813</name>
</gene>
<accession>A0A5E4NHN9</accession>
<reference evidence="3 4" key="1">
    <citation type="submission" date="2019-08" db="EMBL/GenBank/DDBJ databases">
        <authorList>
            <person name="Alioto T."/>
            <person name="Alioto T."/>
            <person name="Gomez Garrido J."/>
        </authorList>
    </citation>
    <scope>NUCLEOTIDE SEQUENCE [LARGE SCALE GENOMIC DNA]</scope>
</reference>
<keyword evidence="2" id="KW-0732">Signal</keyword>
<keyword evidence="1" id="KW-1133">Transmembrane helix</keyword>